<evidence type="ECO:0000259" key="2">
    <source>
        <dbReference type="Pfam" id="PF18917"/>
    </source>
</evidence>
<evidence type="ECO:0000256" key="1">
    <source>
        <dbReference type="SAM" id="Phobius"/>
    </source>
</evidence>
<keyword evidence="1" id="KW-1133">Transmembrane helix</keyword>
<proteinExistence type="predicted"/>
<dbReference type="InterPro" id="IPR043726">
    <property type="entry name" value="LiaI-LiaF-like_TM1"/>
</dbReference>
<gene>
    <name evidence="3" type="ORF">GX523_06090</name>
</gene>
<feature type="transmembrane region" description="Helical" evidence="1">
    <location>
        <begin position="7"/>
        <end position="27"/>
    </location>
</feature>
<feature type="domain" description="LiaI-LiaF-like transmembrane region" evidence="2">
    <location>
        <begin position="9"/>
        <end position="53"/>
    </location>
</feature>
<keyword evidence="1" id="KW-0812">Transmembrane</keyword>
<keyword evidence="1" id="KW-0472">Membrane</keyword>
<accession>A0A7C6Z3M0</accession>
<evidence type="ECO:0000313" key="3">
    <source>
        <dbReference type="EMBL" id="HHY26310.1"/>
    </source>
</evidence>
<dbReference type="AlphaFoldDB" id="A0A7C6Z3M0"/>
<dbReference type="Proteomes" id="UP000553059">
    <property type="component" value="Unassembled WGS sequence"/>
</dbReference>
<dbReference type="EMBL" id="DUTF01000139">
    <property type="protein sequence ID" value="HHY26310.1"/>
    <property type="molecule type" value="Genomic_DNA"/>
</dbReference>
<reference evidence="3 4" key="1">
    <citation type="journal article" date="2020" name="Biotechnol. Biofuels">
        <title>New insights from the biogas microbiome by comprehensive genome-resolved metagenomics of nearly 1600 species originating from multiple anaerobic digesters.</title>
        <authorList>
            <person name="Campanaro S."/>
            <person name="Treu L."/>
            <person name="Rodriguez-R L.M."/>
            <person name="Kovalovszki A."/>
            <person name="Ziels R.M."/>
            <person name="Maus I."/>
            <person name="Zhu X."/>
            <person name="Kougias P.G."/>
            <person name="Basile A."/>
            <person name="Luo G."/>
            <person name="Schluter A."/>
            <person name="Konstantinidis K.T."/>
            <person name="Angelidaki I."/>
        </authorList>
    </citation>
    <scope>NUCLEOTIDE SEQUENCE [LARGE SCALE GENOMIC DNA]</scope>
    <source>
        <strain evidence="3">AS05jafATM_4</strain>
    </source>
</reference>
<sequence length="324" mass="35524">MRQTVDSVFKGIFLILLGIVFFANMYGFLPWNFWINVFDLWPLLLIFAGLALFFNKRIPFSAVLVAFLIGLVGYSVIWGNPSLDKPIPGPHGTGNVLGLYAPLDPHVEKATVALNLGGVNMSVRGVDGRYDTSRLVEGTYEWSGRANFGAPEFNYNTNGDTTKIQFNSEKRAGSSENKLLLNLSDQVYYTKVELNAGAVKGAMDFSRLQIEDLEVNTGASDMELRFGDTGGLTKLDLSTGATKLNLVVPESVGLKIHISGFASETNFTGKGLILSSEDWVSPNYEEARTKIEMDISMAAGKINLERMTTPLNTDEKAESLQAKL</sequence>
<evidence type="ECO:0000313" key="4">
    <source>
        <dbReference type="Proteomes" id="UP000553059"/>
    </source>
</evidence>
<name>A0A7C6Z3M0_9FIRM</name>
<feature type="transmembrane region" description="Helical" evidence="1">
    <location>
        <begin position="33"/>
        <end position="53"/>
    </location>
</feature>
<dbReference type="Pfam" id="PF18917">
    <property type="entry name" value="LiaI-LiaF-like_TM1"/>
    <property type="match status" value="1"/>
</dbReference>
<comment type="caution">
    <text evidence="3">The sequence shown here is derived from an EMBL/GenBank/DDBJ whole genome shotgun (WGS) entry which is preliminary data.</text>
</comment>
<protein>
    <submittedName>
        <fullName evidence="3">Cell wall-active antibiotics response protein</fullName>
    </submittedName>
</protein>
<feature type="transmembrane region" description="Helical" evidence="1">
    <location>
        <begin position="60"/>
        <end position="78"/>
    </location>
</feature>
<organism evidence="3 4">
    <name type="scientific">Desulfitobacterium dehalogenans</name>
    <dbReference type="NCBI Taxonomy" id="36854"/>
    <lineage>
        <taxon>Bacteria</taxon>
        <taxon>Bacillati</taxon>
        <taxon>Bacillota</taxon>
        <taxon>Clostridia</taxon>
        <taxon>Eubacteriales</taxon>
        <taxon>Desulfitobacteriaceae</taxon>
        <taxon>Desulfitobacterium</taxon>
    </lineage>
</organism>